<dbReference type="GO" id="GO:0016787">
    <property type="term" value="F:hydrolase activity"/>
    <property type="evidence" value="ECO:0007669"/>
    <property type="project" value="UniProtKB-KW"/>
</dbReference>
<comment type="caution">
    <text evidence="3">The sequence shown here is derived from an EMBL/GenBank/DDBJ whole genome shotgun (WGS) entry which is preliminary data.</text>
</comment>
<protein>
    <submittedName>
        <fullName evidence="3">P-loop containing nucleoside triphosphate hydrolase protein</fullName>
    </submittedName>
</protein>
<dbReference type="SMART" id="SM00028">
    <property type="entry name" value="TPR"/>
    <property type="match status" value="6"/>
</dbReference>
<accession>A0AAD4LXX3</accession>
<feature type="domain" description="NB-ARC" evidence="2">
    <location>
        <begin position="35"/>
        <end position="155"/>
    </location>
</feature>
<evidence type="ECO:0000256" key="1">
    <source>
        <dbReference type="PROSITE-ProRule" id="PRU00339"/>
    </source>
</evidence>
<dbReference type="Pfam" id="PF13424">
    <property type="entry name" value="TPR_12"/>
    <property type="match status" value="2"/>
</dbReference>
<dbReference type="Proteomes" id="UP001203297">
    <property type="component" value="Unassembled WGS sequence"/>
</dbReference>
<dbReference type="AlphaFoldDB" id="A0AAD4LXX3"/>
<dbReference type="Pfam" id="PF00931">
    <property type="entry name" value="NB-ARC"/>
    <property type="match status" value="1"/>
</dbReference>
<sequence length="736" mass="82328">MQPALAPPPPQIFFGRDAELAHIIQIIFTNITSRPAKIAILGPGGYGKTTLANAVLSDDRVQKHFQDARYFISCESATSSDALLIQIAKTLGLVMGPPDTLWSQIHATLNSKEIVLCLDNFESPWDQSDETKHAVEVLLSQITSLRRVTVLVTMRGAERPGRTEWTQPFLGPLGTISLDAAKEIWKRITGNYDDFSEKLTLAVDCVPLAVDLLAHLSQVTPPMLLWKEWNSRKTTLIKRGELHKLSNMEYSIQLSLDSHRMTSNPLAKDLLGILSMLPDGLHIKQLTRFQEILIDIDMMSCLQVLQQCSLINLTGDRYQPHPIIRQFCNNQGFTLSNHRTSLEEFYISLASIDEQSADPETYAEMILEVNNTKAILSELLKSNSDNQSRLIDAIIDAVIMFTGLCRNIGDFSSTLLNQSVQLLLVNNAAPVHLIQCLKAWGGLCYHADDMETAKQKYLEAERHCLSCPINVDDIHGLILTDLGLVYLNQFALNEAEATYQKALKLNEASQNTLGQGEVYYGLGRTCFELHKFTEAEALYQKALEFHKAADNNIVGQGNDYHGLGETYLRLDRPAEAEAPFQKALEFQKMANHTLNQGNARRGLGDTYRSLKRLDEAEASYHKALEFDMAANNLFNQGIDHQALGEVYLLLNKVNGAEVSFHKALELKKAANDVLGQGIALGGLGRVYMRRSQLKEAKNMLEEALKLYREVQATFWEEQDQRILNDIQAQMQGTALG</sequence>
<evidence type="ECO:0000313" key="4">
    <source>
        <dbReference type="Proteomes" id="UP001203297"/>
    </source>
</evidence>
<dbReference type="InterPro" id="IPR019734">
    <property type="entry name" value="TPR_rpt"/>
</dbReference>
<keyword evidence="4" id="KW-1185">Reference proteome</keyword>
<dbReference type="Pfam" id="PF13181">
    <property type="entry name" value="TPR_8"/>
    <property type="match status" value="2"/>
</dbReference>
<organism evidence="3 4">
    <name type="scientific">Multifurca ochricompacta</name>
    <dbReference type="NCBI Taxonomy" id="376703"/>
    <lineage>
        <taxon>Eukaryota</taxon>
        <taxon>Fungi</taxon>
        <taxon>Dikarya</taxon>
        <taxon>Basidiomycota</taxon>
        <taxon>Agaricomycotina</taxon>
        <taxon>Agaricomycetes</taxon>
        <taxon>Russulales</taxon>
        <taxon>Russulaceae</taxon>
        <taxon>Multifurca</taxon>
    </lineage>
</organism>
<dbReference type="GO" id="GO:0043531">
    <property type="term" value="F:ADP binding"/>
    <property type="evidence" value="ECO:0007669"/>
    <property type="project" value="InterPro"/>
</dbReference>
<dbReference type="PROSITE" id="PS50005">
    <property type="entry name" value="TPR"/>
    <property type="match status" value="3"/>
</dbReference>
<feature type="repeat" description="TPR" evidence="1">
    <location>
        <begin position="516"/>
        <end position="549"/>
    </location>
</feature>
<name>A0AAD4LXX3_9AGAM</name>
<evidence type="ECO:0000313" key="3">
    <source>
        <dbReference type="EMBL" id="KAI0294490.1"/>
    </source>
</evidence>
<dbReference type="InterPro" id="IPR002182">
    <property type="entry name" value="NB-ARC"/>
</dbReference>
<gene>
    <name evidence="3" type="ORF">B0F90DRAFT_1940457</name>
</gene>
<dbReference type="SUPFAM" id="SSF52540">
    <property type="entry name" value="P-loop containing nucleoside triphosphate hydrolases"/>
    <property type="match status" value="1"/>
</dbReference>
<reference evidence="3" key="1">
    <citation type="journal article" date="2022" name="New Phytol.">
        <title>Evolutionary transition to the ectomycorrhizal habit in the genomes of a hyperdiverse lineage of mushroom-forming fungi.</title>
        <authorList>
            <person name="Looney B."/>
            <person name="Miyauchi S."/>
            <person name="Morin E."/>
            <person name="Drula E."/>
            <person name="Courty P.E."/>
            <person name="Kohler A."/>
            <person name="Kuo A."/>
            <person name="LaButti K."/>
            <person name="Pangilinan J."/>
            <person name="Lipzen A."/>
            <person name="Riley R."/>
            <person name="Andreopoulos W."/>
            <person name="He G."/>
            <person name="Johnson J."/>
            <person name="Nolan M."/>
            <person name="Tritt A."/>
            <person name="Barry K.W."/>
            <person name="Grigoriev I.V."/>
            <person name="Nagy L.G."/>
            <person name="Hibbett D."/>
            <person name="Henrissat B."/>
            <person name="Matheny P.B."/>
            <person name="Labbe J."/>
            <person name="Martin F.M."/>
        </authorList>
    </citation>
    <scope>NUCLEOTIDE SEQUENCE</scope>
    <source>
        <strain evidence="3">BPL690</strain>
    </source>
</reference>
<dbReference type="PANTHER" id="PTHR47691">
    <property type="entry name" value="REGULATOR-RELATED"/>
    <property type="match status" value="1"/>
</dbReference>
<keyword evidence="1" id="KW-0802">TPR repeat</keyword>
<dbReference type="Gene3D" id="1.25.40.10">
    <property type="entry name" value="Tetratricopeptide repeat domain"/>
    <property type="match status" value="2"/>
</dbReference>
<evidence type="ECO:0000259" key="2">
    <source>
        <dbReference type="Pfam" id="PF00931"/>
    </source>
</evidence>
<dbReference type="InterPro" id="IPR011990">
    <property type="entry name" value="TPR-like_helical_dom_sf"/>
</dbReference>
<dbReference type="SUPFAM" id="SSF48452">
    <property type="entry name" value="TPR-like"/>
    <property type="match status" value="2"/>
</dbReference>
<proteinExistence type="predicted"/>
<dbReference type="Gene3D" id="3.40.50.300">
    <property type="entry name" value="P-loop containing nucleotide triphosphate hydrolases"/>
    <property type="match status" value="1"/>
</dbReference>
<keyword evidence="3" id="KW-0378">Hydrolase</keyword>
<dbReference type="PANTHER" id="PTHR47691:SF3">
    <property type="entry name" value="HTH-TYPE TRANSCRIPTIONAL REGULATOR RV0890C-RELATED"/>
    <property type="match status" value="1"/>
</dbReference>
<feature type="repeat" description="TPR" evidence="1">
    <location>
        <begin position="597"/>
        <end position="630"/>
    </location>
</feature>
<feature type="repeat" description="TPR" evidence="1">
    <location>
        <begin position="476"/>
        <end position="509"/>
    </location>
</feature>
<dbReference type="EMBL" id="WTXG01000073">
    <property type="protein sequence ID" value="KAI0294490.1"/>
    <property type="molecule type" value="Genomic_DNA"/>
</dbReference>
<dbReference type="InterPro" id="IPR027417">
    <property type="entry name" value="P-loop_NTPase"/>
</dbReference>